<protein>
    <submittedName>
        <fullName evidence="1">Uncharacterized protein</fullName>
    </submittedName>
</protein>
<dbReference type="AlphaFoldDB" id="A0A1H0B2F6"/>
<evidence type="ECO:0000313" key="1">
    <source>
        <dbReference type="EMBL" id="SDN39857.1"/>
    </source>
</evidence>
<sequence length="51" mass="5232">MIDTGGVGVFLGLDVGKSTQPHTRTLRQLSKGSTDVPLLSRGVITPAAADP</sequence>
<reference evidence="1 2" key="1">
    <citation type="submission" date="2016-10" db="EMBL/GenBank/DDBJ databases">
        <authorList>
            <person name="de Groot N.N."/>
        </authorList>
    </citation>
    <scope>NUCLEOTIDE SEQUENCE [LARGE SCALE GENOMIC DNA]</scope>
    <source>
        <strain evidence="1 2">CGMCC 4.2022</strain>
    </source>
</reference>
<dbReference type="EMBL" id="FNIE01000004">
    <property type="protein sequence ID" value="SDN39857.1"/>
    <property type="molecule type" value="Genomic_DNA"/>
</dbReference>
<accession>A0A1H0B2F6</accession>
<keyword evidence="2" id="KW-1185">Reference proteome</keyword>
<name>A0A1H0B2F6_9ACTN</name>
<proteinExistence type="predicted"/>
<gene>
    <name evidence="1" type="ORF">SAMN05216259_10423</name>
</gene>
<dbReference type="Proteomes" id="UP000199341">
    <property type="component" value="Unassembled WGS sequence"/>
</dbReference>
<organism evidence="1 2">
    <name type="scientific">Actinacidiphila guanduensis</name>
    <dbReference type="NCBI Taxonomy" id="310781"/>
    <lineage>
        <taxon>Bacteria</taxon>
        <taxon>Bacillati</taxon>
        <taxon>Actinomycetota</taxon>
        <taxon>Actinomycetes</taxon>
        <taxon>Kitasatosporales</taxon>
        <taxon>Streptomycetaceae</taxon>
        <taxon>Actinacidiphila</taxon>
    </lineage>
</organism>
<evidence type="ECO:0000313" key="2">
    <source>
        <dbReference type="Proteomes" id="UP000199341"/>
    </source>
</evidence>